<dbReference type="AlphaFoldDB" id="A0A834XB31"/>
<dbReference type="GO" id="GO:0003964">
    <property type="term" value="F:RNA-directed DNA polymerase activity"/>
    <property type="evidence" value="ECO:0007669"/>
    <property type="project" value="UniProtKB-KW"/>
</dbReference>
<name>A0A834XB31_9FABA</name>
<organism evidence="1 2">
    <name type="scientific">Senna tora</name>
    <dbReference type="NCBI Taxonomy" id="362788"/>
    <lineage>
        <taxon>Eukaryota</taxon>
        <taxon>Viridiplantae</taxon>
        <taxon>Streptophyta</taxon>
        <taxon>Embryophyta</taxon>
        <taxon>Tracheophyta</taxon>
        <taxon>Spermatophyta</taxon>
        <taxon>Magnoliopsida</taxon>
        <taxon>eudicotyledons</taxon>
        <taxon>Gunneridae</taxon>
        <taxon>Pentapetalae</taxon>
        <taxon>rosids</taxon>
        <taxon>fabids</taxon>
        <taxon>Fabales</taxon>
        <taxon>Fabaceae</taxon>
        <taxon>Caesalpinioideae</taxon>
        <taxon>Cassia clade</taxon>
        <taxon>Senna</taxon>
    </lineage>
</organism>
<dbReference type="Proteomes" id="UP000634136">
    <property type="component" value="Unassembled WGS sequence"/>
</dbReference>
<reference evidence="1" key="1">
    <citation type="submission" date="2020-09" db="EMBL/GenBank/DDBJ databases">
        <title>Genome-Enabled Discovery of Anthraquinone Biosynthesis in Senna tora.</title>
        <authorList>
            <person name="Kang S.-H."/>
            <person name="Pandey R.P."/>
            <person name="Lee C.-M."/>
            <person name="Sim J.-S."/>
            <person name="Jeong J.-T."/>
            <person name="Choi B.-S."/>
            <person name="Jung M."/>
            <person name="Ginzburg D."/>
            <person name="Zhao K."/>
            <person name="Won S.Y."/>
            <person name="Oh T.-J."/>
            <person name="Yu Y."/>
            <person name="Kim N.-H."/>
            <person name="Lee O.R."/>
            <person name="Lee T.-H."/>
            <person name="Bashyal P."/>
            <person name="Kim T.-S."/>
            <person name="Lee W.-H."/>
            <person name="Kawkins C."/>
            <person name="Kim C.-K."/>
            <person name="Kim J.S."/>
            <person name="Ahn B.O."/>
            <person name="Rhee S.Y."/>
            <person name="Sohng J.K."/>
        </authorList>
    </citation>
    <scope>NUCLEOTIDE SEQUENCE</scope>
    <source>
        <tissue evidence="1">Leaf</tissue>
    </source>
</reference>
<keyword evidence="2" id="KW-1185">Reference proteome</keyword>
<dbReference type="InterPro" id="IPR036691">
    <property type="entry name" value="Endo/exonu/phosph_ase_sf"/>
</dbReference>
<dbReference type="PANTHER" id="PTHR35218">
    <property type="entry name" value="RNASE H DOMAIN-CONTAINING PROTEIN"/>
    <property type="match status" value="1"/>
</dbReference>
<sequence length="120" mass="13518">MTTIMSCYRQGIGVALTVRALRDLIPQKNPQLVFLIETKAKGNKVNNLRRSLSFRHVFFVDSVGGSGGLTVMWSDDFHVEVMEYSENFVHMKIKSNAAGTVWFLTGVYGNPTRVSFEEKV</sequence>
<proteinExistence type="predicted"/>
<gene>
    <name evidence="1" type="ORF">G2W53_003972</name>
</gene>
<accession>A0A834XB31</accession>
<comment type="caution">
    <text evidence="1">The sequence shown here is derived from an EMBL/GenBank/DDBJ whole genome shotgun (WGS) entry which is preliminary data.</text>
</comment>
<protein>
    <submittedName>
        <fullName evidence="1">Reverse transcriptase</fullName>
    </submittedName>
</protein>
<evidence type="ECO:0000313" key="1">
    <source>
        <dbReference type="EMBL" id="KAF7841674.1"/>
    </source>
</evidence>
<dbReference type="PANTHER" id="PTHR35218:SF9">
    <property type="entry name" value="ENDONUCLEASE_EXONUCLEASE_PHOSPHATASE DOMAIN-CONTAINING PROTEIN"/>
    <property type="match status" value="1"/>
</dbReference>
<keyword evidence="1" id="KW-0808">Transferase</keyword>
<evidence type="ECO:0000313" key="2">
    <source>
        <dbReference type="Proteomes" id="UP000634136"/>
    </source>
</evidence>
<dbReference type="Gene3D" id="3.60.10.10">
    <property type="entry name" value="Endonuclease/exonuclease/phosphatase"/>
    <property type="match status" value="1"/>
</dbReference>
<dbReference type="SUPFAM" id="SSF56219">
    <property type="entry name" value="DNase I-like"/>
    <property type="match status" value="1"/>
</dbReference>
<dbReference type="OrthoDB" id="1432313at2759"/>
<keyword evidence="1" id="KW-0548">Nucleotidyltransferase</keyword>
<keyword evidence="1" id="KW-0695">RNA-directed DNA polymerase</keyword>
<dbReference type="EMBL" id="JAAIUW010000002">
    <property type="protein sequence ID" value="KAF7841674.1"/>
    <property type="molecule type" value="Genomic_DNA"/>
</dbReference>